<gene>
    <name evidence="2" type="ORF">PO127_20400</name>
</gene>
<name>A0AAP3SIH7_BACT4</name>
<evidence type="ECO:0000313" key="3">
    <source>
        <dbReference type="Proteomes" id="UP001217776"/>
    </source>
</evidence>
<feature type="domain" description="GPI inositol-deacylase PGAP1-like alpha/beta" evidence="1">
    <location>
        <begin position="352"/>
        <end position="432"/>
    </location>
</feature>
<dbReference type="Gene3D" id="3.40.50.1820">
    <property type="entry name" value="alpha/beta hydrolase"/>
    <property type="match status" value="1"/>
</dbReference>
<dbReference type="Pfam" id="PF07819">
    <property type="entry name" value="PGAP1"/>
    <property type="match status" value="1"/>
</dbReference>
<protein>
    <submittedName>
        <fullName evidence="2">DUF2974 domain-containing protein</fullName>
    </submittedName>
</protein>
<evidence type="ECO:0000259" key="1">
    <source>
        <dbReference type="Pfam" id="PF07819"/>
    </source>
</evidence>
<dbReference type="AlphaFoldDB" id="A0AAP3SIH7"/>
<proteinExistence type="predicted"/>
<comment type="caution">
    <text evidence="2">The sequence shown here is derived from an EMBL/GenBank/DDBJ whole genome shotgun (WGS) entry which is preliminary data.</text>
</comment>
<sequence>MRTIIFSVKQSRFLFKEFLLLFLISVVPIKGHSEDRSKSSMNELRSNLNYMFAKINRDLVPTGLLRDYAIEYENLDKYDGDKGLTSNNVCDVPSYAKILNTLKSTSLFDNPFKPFETEIDKSKSFSSDLPTARLSVALYEYAQIKTNALTDNLISYEQGQVYCSSENAFQLRRVCAGCILDNKKMTNNVVFSLPQSFLLTNIGIVNVEIDYGRGFESILNKNVRANLNEGTHTIKIQVTDNNKDTYLTHTSITIYNQPSIQTRSFSGNITTYSWSGSYNGITTSADITIIKSSNNVGSKIRKPFIFVEGFDPRDFDLEGQGTMYCANIYPKWKDFIINNNYDFIYVDWKSPGEYIQANAYTLIEVLKKIKEMSDQNTEPTLLVGHSMGGLIARYALKTMENKKISHGVGTYVSYDSPHLGTNVPQGLLYGFYGLRKFLDDKDIISALAEKFTDVKALMAVGERFAYSTAAQQMLVNYIDPTGHLNNSEHIHWQQELKQLGFPQGDAGKDFQMLGIANSDYRSIGIPDFYINCNFSAGTYVGTLISPILSLAIGIGFQDVIAGLLCFLPGRDSVKGEFLCLPGTYAGQKVAHIEVGYKKDFLWIIPISKTVFSFDGYYGGSCLFDTYPSSIYDINIQMSTMETGSFQGKVPIIFDYGGDININPAIPFIPSSSALACGDGINNSPSIFTTRPTATSSYFGQNYYLEDNLRNQGHSYFSEKAQNWIEAHLKTSISGPSSGYTGAKYSLTSPTSSISWSCSNTSIAAIDQQGVLTVKGNGVIQITALCNGISYSKTIIIGLPKYILSAKHEPDGFKIDATCIDAEFQPYLETVNRIIQYQWGVKFANKPINWQIRNTPSIFVPLEDKDAVVFFKVHDANGNESIPQSVKVNAYDVFLAENNHLKVDANSNIYKEDGSVYSYKNGKVYLTRDASLPSDYQHDIWTSTKAVVFSPFANQYNVLVTRGEISIKNILPQEELNYVISNSDTGQTNIYTIALLNPEDKIIQFLPFTITLK</sequence>
<dbReference type="InterPro" id="IPR029058">
    <property type="entry name" value="AB_hydrolase_fold"/>
</dbReference>
<dbReference type="InterPro" id="IPR012908">
    <property type="entry name" value="PGAP1-ab_dom-like"/>
</dbReference>
<organism evidence="2 3">
    <name type="scientific">Bacteroides thetaiotaomicron</name>
    <dbReference type="NCBI Taxonomy" id="818"/>
    <lineage>
        <taxon>Bacteria</taxon>
        <taxon>Pseudomonadati</taxon>
        <taxon>Bacteroidota</taxon>
        <taxon>Bacteroidia</taxon>
        <taxon>Bacteroidales</taxon>
        <taxon>Bacteroidaceae</taxon>
        <taxon>Bacteroides</taxon>
    </lineage>
</organism>
<dbReference type="InterPro" id="IPR008964">
    <property type="entry name" value="Invasin/intimin_cell_adhesion"/>
</dbReference>
<reference evidence="2" key="1">
    <citation type="submission" date="2022-10" db="EMBL/GenBank/DDBJ databases">
        <title>Human gut microbiome strain richness.</title>
        <authorList>
            <person name="Chen-Liaw A."/>
        </authorList>
    </citation>
    <scope>NUCLEOTIDE SEQUENCE</scope>
    <source>
        <strain evidence="2">1001283st1_A3_1001283B150304_161114</strain>
    </source>
</reference>
<dbReference type="SUPFAM" id="SSF49373">
    <property type="entry name" value="Invasin/intimin cell-adhesion fragments"/>
    <property type="match status" value="1"/>
</dbReference>
<evidence type="ECO:0000313" key="2">
    <source>
        <dbReference type="EMBL" id="MDC2238107.1"/>
    </source>
</evidence>
<dbReference type="Gene3D" id="2.60.40.1080">
    <property type="match status" value="1"/>
</dbReference>
<dbReference type="RefSeq" id="WP_195601257.1">
    <property type="nucleotide sequence ID" value="NZ_JADNKL010000039.1"/>
</dbReference>
<dbReference type="EMBL" id="JAQNVG010000042">
    <property type="protein sequence ID" value="MDC2238107.1"/>
    <property type="molecule type" value="Genomic_DNA"/>
</dbReference>
<dbReference type="SUPFAM" id="SSF53474">
    <property type="entry name" value="alpha/beta-Hydrolases"/>
    <property type="match status" value="1"/>
</dbReference>
<dbReference type="Proteomes" id="UP001217776">
    <property type="component" value="Unassembled WGS sequence"/>
</dbReference>
<dbReference type="GO" id="GO:0016788">
    <property type="term" value="F:hydrolase activity, acting on ester bonds"/>
    <property type="evidence" value="ECO:0007669"/>
    <property type="project" value="InterPro"/>
</dbReference>
<accession>A0AAP3SIH7</accession>